<feature type="region of interest" description="Disordered" evidence="1">
    <location>
        <begin position="296"/>
        <end position="330"/>
    </location>
</feature>
<protein>
    <recommendedName>
        <fullName evidence="2">Domain of unknown function at the cortex 1 domain-containing protein</fullName>
    </recommendedName>
</protein>
<reference evidence="3" key="1">
    <citation type="submission" date="2020-04" db="EMBL/GenBank/DDBJ databases">
        <title>Analysis of mating type loci in Filobasidium floriforme.</title>
        <authorList>
            <person name="Nowrousian M."/>
        </authorList>
    </citation>
    <scope>NUCLEOTIDE SEQUENCE</scope>
    <source>
        <strain evidence="3">CBS 6242</strain>
    </source>
</reference>
<feature type="domain" description="Domain of unknown function at the cortex 1" evidence="2">
    <location>
        <begin position="15"/>
        <end position="276"/>
    </location>
</feature>
<evidence type="ECO:0000313" key="4">
    <source>
        <dbReference type="Proteomes" id="UP000812966"/>
    </source>
</evidence>
<evidence type="ECO:0000259" key="2">
    <source>
        <dbReference type="Pfam" id="PF08588"/>
    </source>
</evidence>
<name>A0A8K0JM52_9TREE</name>
<feature type="compositionally biased region" description="Basic and acidic residues" evidence="1">
    <location>
        <begin position="296"/>
        <end position="311"/>
    </location>
</feature>
<dbReference type="Proteomes" id="UP000812966">
    <property type="component" value="Unassembled WGS sequence"/>
</dbReference>
<dbReference type="EMBL" id="JABELV010000072">
    <property type="protein sequence ID" value="KAG7532167.1"/>
    <property type="molecule type" value="Genomic_DNA"/>
</dbReference>
<dbReference type="PANTHER" id="PTHR34826">
    <property type="entry name" value="UPF0590 PROTEIN C409.17C"/>
    <property type="match status" value="1"/>
</dbReference>
<keyword evidence="4" id="KW-1185">Reference proteome</keyword>
<evidence type="ECO:0000313" key="3">
    <source>
        <dbReference type="EMBL" id="KAG7532167.1"/>
    </source>
</evidence>
<sequence length="330" mass="36941">MPVLLKFLLPKPGTTYPPTEPALVNSSTPNKIKNDHFDGEISMWIKDYNGLKNGGEEDLYFGQPGREGSTYALVVKGKHLEPISANDLLFGNVFEKPIRSSLPWGTSIAMQFINWVDPTVEMDPYSDKPWALSPLLASMNYLSVKPSSEPVDSKKTITEDSHSGIDTMWKNSIEGKQDSQSDEPQEWETGTAAGISARRRWLTKKENREELIVDKNWHFGCEFGNGLIDFKTLHVVLPHPFPLRIPLLKYWDGQPAIYICKSRDGQKIFWSMAIQIEAVDDTDYVAAKEEDVVAENDEVKGAVEESEEKGRPGLGGGLGKKPEELNDDVD</sequence>
<organism evidence="3 4">
    <name type="scientific">Filobasidium floriforme</name>
    <dbReference type="NCBI Taxonomy" id="5210"/>
    <lineage>
        <taxon>Eukaryota</taxon>
        <taxon>Fungi</taxon>
        <taxon>Dikarya</taxon>
        <taxon>Basidiomycota</taxon>
        <taxon>Agaricomycotina</taxon>
        <taxon>Tremellomycetes</taxon>
        <taxon>Filobasidiales</taxon>
        <taxon>Filobasidiaceae</taxon>
        <taxon>Filobasidium</taxon>
    </lineage>
</organism>
<dbReference type="InterPro" id="IPR013897">
    <property type="entry name" value="Duc1"/>
</dbReference>
<evidence type="ECO:0000256" key="1">
    <source>
        <dbReference type="SAM" id="MobiDB-lite"/>
    </source>
</evidence>
<dbReference type="Pfam" id="PF08588">
    <property type="entry name" value="Duc1"/>
    <property type="match status" value="1"/>
</dbReference>
<accession>A0A8K0JM52</accession>
<proteinExistence type="predicted"/>
<dbReference type="AlphaFoldDB" id="A0A8K0JM52"/>
<dbReference type="PANTHER" id="PTHR34826:SF2">
    <property type="entry name" value="UPF0590 PROTEIN C409.17C"/>
    <property type="match status" value="1"/>
</dbReference>
<comment type="caution">
    <text evidence="3">The sequence shown here is derived from an EMBL/GenBank/DDBJ whole genome shotgun (WGS) entry which is preliminary data.</text>
</comment>
<gene>
    <name evidence="3" type="ORF">FFLO_03795</name>
</gene>